<protein>
    <submittedName>
        <fullName evidence="1">Uncharacterized protein</fullName>
    </submittedName>
</protein>
<reference evidence="1 2" key="1">
    <citation type="submission" date="2022-11" db="EMBL/GenBank/DDBJ databases">
        <title>Viruses from the air-sea interface of a natural surface slick.</title>
        <authorList>
            <person name="Rahlff J."/>
            <person name="Holmfeldt K."/>
        </authorList>
    </citation>
    <scope>NUCLEOTIDE SEQUENCE [LARGE SCALE GENOMIC DNA]</scope>
    <source>
        <strain evidence="1 2">SMS4</strain>
    </source>
</reference>
<proteinExistence type="predicted"/>
<dbReference type="Proteomes" id="UP001231109">
    <property type="component" value="Unassembled WGS sequence"/>
</dbReference>
<gene>
    <name evidence="1" type="ORF">ORJ04_19025</name>
</gene>
<dbReference type="EMBL" id="JAPJDZ010000089">
    <property type="protein sequence ID" value="MDP5138046.1"/>
    <property type="molecule type" value="Genomic_DNA"/>
</dbReference>
<comment type="caution">
    <text evidence="1">The sequence shown here is derived from an EMBL/GenBank/DDBJ whole genome shotgun (WGS) entry which is preliminary data.</text>
</comment>
<organism evidence="1 2">
    <name type="scientific">Rheinheimera baltica</name>
    <dbReference type="NCBI Taxonomy" id="67576"/>
    <lineage>
        <taxon>Bacteria</taxon>
        <taxon>Pseudomonadati</taxon>
        <taxon>Pseudomonadota</taxon>
        <taxon>Gammaproteobacteria</taxon>
        <taxon>Chromatiales</taxon>
        <taxon>Chromatiaceae</taxon>
        <taxon>Rheinheimera</taxon>
    </lineage>
</organism>
<name>A0ABT9I528_9GAMM</name>
<dbReference type="RefSeq" id="WP_305977229.1">
    <property type="nucleotide sequence ID" value="NZ_JAPJDY010000002.1"/>
</dbReference>
<sequence>MQKQNQPKLFAFKLAEKAKNTPKDADKWQARNSAATAGCSAPDYRADGRFGRDTGMWC</sequence>
<accession>A0ABT9I528</accession>
<evidence type="ECO:0000313" key="1">
    <source>
        <dbReference type="EMBL" id="MDP5138046.1"/>
    </source>
</evidence>
<keyword evidence="2" id="KW-1185">Reference proteome</keyword>
<evidence type="ECO:0000313" key="2">
    <source>
        <dbReference type="Proteomes" id="UP001231109"/>
    </source>
</evidence>